<keyword evidence="2" id="KW-0645">Protease</keyword>
<evidence type="ECO:0000313" key="11">
    <source>
        <dbReference type="EMBL" id="MDF8263707.1"/>
    </source>
</evidence>
<evidence type="ECO:0000256" key="4">
    <source>
        <dbReference type="ARBA" id="ARBA00022729"/>
    </source>
</evidence>
<proteinExistence type="inferred from homology"/>
<dbReference type="Gene3D" id="3.40.390.10">
    <property type="entry name" value="Collagenase (Catalytic Domain)"/>
    <property type="match status" value="1"/>
</dbReference>
<keyword evidence="12" id="KW-1185">Reference proteome</keyword>
<dbReference type="Pfam" id="PF05572">
    <property type="entry name" value="Peptidase_M43"/>
    <property type="match status" value="1"/>
</dbReference>
<evidence type="ECO:0000256" key="8">
    <source>
        <dbReference type="ARBA" id="ARBA00023157"/>
    </source>
</evidence>
<keyword evidence="4 9" id="KW-0732">Signal</keyword>
<gene>
    <name evidence="11" type="ORF">P4R38_05565</name>
</gene>
<dbReference type="PANTHER" id="PTHR47466:SF1">
    <property type="entry name" value="METALLOPROTEASE MEP1 (AFU_ORTHOLOGUE AFUA_1G07730)-RELATED"/>
    <property type="match status" value="1"/>
</dbReference>
<evidence type="ECO:0000256" key="7">
    <source>
        <dbReference type="ARBA" id="ARBA00023049"/>
    </source>
</evidence>
<keyword evidence="7 11" id="KW-0482">Metalloprotease</keyword>
<dbReference type="InterPro" id="IPR024079">
    <property type="entry name" value="MetalloPept_cat_dom_sf"/>
</dbReference>
<sequence>MRRRPTTMLSAIALAGAGLALAGPAPTVGASTKVAGHQDCVTRGADTGSAQARVKAGSKAHDPNSLTAAQLDARERAFTADAKARGLAKDRNGSLRKGSAAAFAPTTIKVYWHTITDGAKGQLSASEISSQITVLNNAYAGSGFSFTLAGTTVTNNPSWYNGIVPGSTAEKQMKSTLRQGTKADLNLYSANLGQDLLGWATFPTKRISSDDGVVVLDESLPGGTAKPYDEGDTATHEVGHWLGLYHTFQGGCKGQGDQVADTAPEASAAFGCPTGRDTCTAPGLDPIHNFMDYTEDACMNEFTAGQIARMQNQWVTYRA</sequence>
<keyword evidence="3" id="KW-0479">Metal-binding</keyword>
<organism evidence="11 12">
    <name type="scientific">Luteipulveratus flavus</name>
    <dbReference type="NCBI Taxonomy" id="3031728"/>
    <lineage>
        <taxon>Bacteria</taxon>
        <taxon>Bacillati</taxon>
        <taxon>Actinomycetota</taxon>
        <taxon>Actinomycetes</taxon>
        <taxon>Micrococcales</taxon>
        <taxon>Dermacoccaceae</taxon>
        <taxon>Luteipulveratus</taxon>
    </lineage>
</organism>
<evidence type="ECO:0000256" key="5">
    <source>
        <dbReference type="ARBA" id="ARBA00022801"/>
    </source>
</evidence>
<dbReference type="CDD" id="cd04275">
    <property type="entry name" value="ZnMc_pappalysin_like"/>
    <property type="match status" value="1"/>
</dbReference>
<feature type="domain" description="Peptidase M43 pregnancy-associated plasma-A" evidence="10">
    <location>
        <begin position="224"/>
        <end position="312"/>
    </location>
</feature>
<dbReference type="EMBL" id="JAROAV010000021">
    <property type="protein sequence ID" value="MDF8263707.1"/>
    <property type="molecule type" value="Genomic_DNA"/>
</dbReference>
<comment type="similarity">
    <text evidence="1">Belongs to the peptidase M43B family.</text>
</comment>
<evidence type="ECO:0000259" key="10">
    <source>
        <dbReference type="Pfam" id="PF05572"/>
    </source>
</evidence>
<feature type="chain" id="PRO_5047177177" evidence="9">
    <location>
        <begin position="23"/>
        <end position="319"/>
    </location>
</feature>
<evidence type="ECO:0000256" key="9">
    <source>
        <dbReference type="SAM" id="SignalP"/>
    </source>
</evidence>
<dbReference type="SUPFAM" id="SSF55486">
    <property type="entry name" value="Metalloproteases ('zincins'), catalytic domain"/>
    <property type="match status" value="1"/>
</dbReference>
<feature type="signal peptide" evidence="9">
    <location>
        <begin position="1"/>
        <end position="22"/>
    </location>
</feature>
<dbReference type="GO" id="GO:0008237">
    <property type="term" value="F:metallopeptidase activity"/>
    <property type="evidence" value="ECO:0007669"/>
    <property type="project" value="UniProtKB-KW"/>
</dbReference>
<keyword evidence="5" id="KW-0378">Hydrolase</keyword>
<dbReference type="RefSeq" id="WP_277191373.1">
    <property type="nucleotide sequence ID" value="NZ_JAROAV010000021.1"/>
</dbReference>
<keyword evidence="6" id="KW-0862">Zinc</keyword>
<accession>A0ABT6C4A0</accession>
<reference evidence="11 12" key="1">
    <citation type="submission" date="2023-03" db="EMBL/GenBank/DDBJ databases">
        <title>YIM 133296 draft genome.</title>
        <authorList>
            <person name="Xiong L."/>
        </authorList>
    </citation>
    <scope>NUCLEOTIDE SEQUENCE [LARGE SCALE GENOMIC DNA]</scope>
    <source>
        <strain evidence="11 12">YIM 133296</strain>
    </source>
</reference>
<evidence type="ECO:0000256" key="2">
    <source>
        <dbReference type="ARBA" id="ARBA00022670"/>
    </source>
</evidence>
<evidence type="ECO:0000256" key="1">
    <source>
        <dbReference type="ARBA" id="ARBA00008721"/>
    </source>
</evidence>
<name>A0ABT6C4A0_9MICO</name>
<evidence type="ECO:0000256" key="6">
    <source>
        <dbReference type="ARBA" id="ARBA00022833"/>
    </source>
</evidence>
<dbReference type="PANTHER" id="PTHR47466">
    <property type="match status" value="1"/>
</dbReference>
<keyword evidence="8" id="KW-1015">Disulfide bond</keyword>
<evidence type="ECO:0000313" key="12">
    <source>
        <dbReference type="Proteomes" id="UP001528912"/>
    </source>
</evidence>
<evidence type="ECO:0000256" key="3">
    <source>
        <dbReference type="ARBA" id="ARBA00022723"/>
    </source>
</evidence>
<dbReference type="Proteomes" id="UP001528912">
    <property type="component" value="Unassembled WGS sequence"/>
</dbReference>
<dbReference type="InterPro" id="IPR008754">
    <property type="entry name" value="Peptidase_M43"/>
</dbReference>
<comment type="caution">
    <text evidence="11">The sequence shown here is derived from an EMBL/GenBank/DDBJ whole genome shotgun (WGS) entry which is preliminary data.</text>
</comment>
<protein>
    <submittedName>
        <fullName evidence="11">Zinc metalloprotease</fullName>
    </submittedName>
</protein>